<accession>A0ABR1A0R1</accession>
<feature type="compositionally biased region" description="Basic and acidic residues" evidence="1">
    <location>
        <begin position="94"/>
        <end position="105"/>
    </location>
</feature>
<feature type="region of interest" description="Disordered" evidence="1">
    <location>
        <begin position="74"/>
        <end position="112"/>
    </location>
</feature>
<proteinExistence type="predicted"/>
<dbReference type="EMBL" id="JAHFZB010000004">
    <property type="protein sequence ID" value="KAK6490667.1"/>
    <property type="molecule type" value="Genomic_DNA"/>
</dbReference>
<comment type="caution">
    <text evidence="2">The sequence shown here is derived from an EMBL/GenBank/DDBJ whole genome shotgun (WGS) entry which is preliminary data.</text>
</comment>
<evidence type="ECO:0000313" key="3">
    <source>
        <dbReference type="Proteomes" id="UP001369086"/>
    </source>
</evidence>
<protein>
    <submittedName>
        <fullName evidence="2">Uncharacterized protein</fullName>
    </submittedName>
</protein>
<organism evidence="2 3">
    <name type="scientific">Huso huso</name>
    <name type="common">Beluga</name>
    <name type="synonym">Acipenser huso</name>
    <dbReference type="NCBI Taxonomy" id="61971"/>
    <lineage>
        <taxon>Eukaryota</taxon>
        <taxon>Metazoa</taxon>
        <taxon>Chordata</taxon>
        <taxon>Craniata</taxon>
        <taxon>Vertebrata</taxon>
        <taxon>Euteleostomi</taxon>
        <taxon>Actinopterygii</taxon>
        <taxon>Chondrostei</taxon>
        <taxon>Acipenseriformes</taxon>
        <taxon>Acipenseridae</taxon>
        <taxon>Huso</taxon>
    </lineage>
</organism>
<feature type="compositionally biased region" description="Basic and acidic residues" evidence="1">
    <location>
        <begin position="75"/>
        <end position="85"/>
    </location>
</feature>
<keyword evidence="3" id="KW-1185">Reference proteome</keyword>
<dbReference type="Proteomes" id="UP001369086">
    <property type="component" value="Unassembled WGS sequence"/>
</dbReference>
<name>A0ABR1A0R1_HUSHU</name>
<reference evidence="2 3" key="1">
    <citation type="submission" date="2021-05" db="EMBL/GenBank/DDBJ databases">
        <authorList>
            <person name="Zahm M."/>
            <person name="Klopp C."/>
            <person name="Cabau C."/>
            <person name="Kuhl H."/>
            <person name="Suciu R."/>
            <person name="Ciorpac M."/>
            <person name="Holostenco D."/>
            <person name="Gessner J."/>
            <person name="Wuertz S."/>
            <person name="Hohne C."/>
            <person name="Stock M."/>
            <person name="Gislard M."/>
            <person name="Lluch J."/>
            <person name="Milhes M."/>
            <person name="Lampietro C."/>
            <person name="Lopez Roques C."/>
            <person name="Donnadieu C."/>
            <person name="Du K."/>
            <person name="Schartl M."/>
            <person name="Guiguen Y."/>
        </authorList>
    </citation>
    <scope>NUCLEOTIDE SEQUENCE [LARGE SCALE GENOMIC DNA]</scope>
    <source>
        <strain evidence="2">Hh-F2</strain>
        <tissue evidence="2">Blood</tissue>
    </source>
</reference>
<sequence length="112" mass="13520">MHFSYKGMKNRLMLSALHFNENVWRKQAATRNRAFRYREEFPKYKKGAYIVKKVLTSHTYNYVAALKEVVIQMAKRQEKSQRREQPPTMSANYKPDKQEAIENHISRFNKRH</sequence>
<evidence type="ECO:0000313" key="2">
    <source>
        <dbReference type="EMBL" id="KAK6490667.1"/>
    </source>
</evidence>
<evidence type="ECO:0000256" key="1">
    <source>
        <dbReference type="SAM" id="MobiDB-lite"/>
    </source>
</evidence>
<gene>
    <name evidence="2" type="ORF">HHUSO_G5273</name>
</gene>